<dbReference type="Gene3D" id="3.40.50.1820">
    <property type="entry name" value="alpha/beta hydrolase"/>
    <property type="match status" value="1"/>
</dbReference>
<gene>
    <name evidence="3" type="ORF">LSCM1_05582</name>
</gene>
<evidence type="ECO:0000313" key="4">
    <source>
        <dbReference type="Proteomes" id="UP000673552"/>
    </source>
</evidence>
<dbReference type="PANTHER" id="PTHR43433">
    <property type="entry name" value="HYDROLASE, ALPHA/BETA FOLD FAMILY PROTEIN"/>
    <property type="match status" value="1"/>
</dbReference>
<dbReference type="OrthoDB" id="19657at2759"/>
<name>A0A836GWR9_9TRYP</name>
<dbReference type="InterPro" id="IPR050471">
    <property type="entry name" value="AB_hydrolase"/>
</dbReference>
<dbReference type="SUPFAM" id="SSF53474">
    <property type="entry name" value="alpha/beta-Hydrolases"/>
    <property type="match status" value="1"/>
</dbReference>
<protein>
    <recommendedName>
        <fullName evidence="2">AB hydrolase-1 domain-containing protein</fullName>
    </recommendedName>
</protein>
<feature type="region of interest" description="Disordered" evidence="1">
    <location>
        <begin position="329"/>
        <end position="358"/>
    </location>
</feature>
<evidence type="ECO:0000259" key="2">
    <source>
        <dbReference type="Pfam" id="PF00561"/>
    </source>
</evidence>
<dbReference type="InterPro" id="IPR000073">
    <property type="entry name" value="AB_hydrolase_1"/>
</dbReference>
<reference evidence="3 4" key="1">
    <citation type="submission" date="2021-03" db="EMBL/GenBank/DDBJ databases">
        <title>Leishmania (Mundinia) martiniquensis Genome sequencing and assembly.</title>
        <authorList>
            <person name="Almutairi H."/>
            <person name="Gatherer D."/>
        </authorList>
    </citation>
    <scope>NUCLEOTIDE SEQUENCE [LARGE SCALE GENOMIC DNA]</scope>
    <source>
        <strain evidence="3">LSCM1</strain>
    </source>
</reference>
<organism evidence="3 4">
    <name type="scientific">Leishmania martiniquensis</name>
    <dbReference type="NCBI Taxonomy" id="1580590"/>
    <lineage>
        <taxon>Eukaryota</taxon>
        <taxon>Discoba</taxon>
        <taxon>Euglenozoa</taxon>
        <taxon>Kinetoplastea</taxon>
        <taxon>Metakinetoplastina</taxon>
        <taxon>Trypanosomatida</taxon>
        <taxon>Trypanosomatidae</taxon>
        <taxon>Leishmaniinae</taxon>
        <taxon>Leishmania</taxon>
    </lineage>
</organism>
<sequence>MSAPDATAPDAAANLPRGLRGQCVPLPFDKFVKVGKCSSTGEDITLCYSTMGNPADPCLLLVMGLGGTVLHWKEGFLEGLVQSGFYVVRYDHRDVGLSTHLDGYPTPLISRMLLPSWASIGEGVPPYTLYDMANDAWGLLTALGIERAHILGTSMGGMIAQCMALRSPERVKSLTIVYSHSGGPKVKPQTWRMTLSMLERPASQSLEDRVDFKVRISSLFCGDYPPDEPTMRAIALANFTRCPEDRDGFLRHIWAVRRAESRVNGLRQLTGIPTLILHGMRDTMVPFENGLQLTRLIDGSKLVAFARMGHSIPKELYAEVMAEMQLQKARGERVPEKGAATTTGVMSSSDPARDADRN</sequence>
<dbReference type="Pfam" id="PF00561">
    <property type="entry name" value="Abhydrolase_1"/>
    <property type="match status" value="1"/>
</dbReference>
<dbReference type="GeneID" id="92515543"/>
<dbReference type="PRINTS" id="PR00111">
    <property type="entry name" value="ABHYDROLASE"/>
</dbReference>
<evidence type="ECO:0000313" key="3">
    <source>
        <dbReference type="EMBL" id="KAG5481559.1"/>
    </source>
</evidence>
<dbReference type="Proteomes" id="UP000673552">
    <property type="component" value="Chromosome 17"/>
</dbReference>
<dbReference type="RefSeq" id="XP_067179666.1">
    <property type="nucleotide sequence ID" value="XM_067323031.1"/>
</dbReference>
<dbReference type="AlphaFoldDB" id="A0A836GWR9"/>
<dbReference type="InterPro" id="IPR029058">
    <property type="entry name" value="AB_hydrolase_fold"/>
</dbReference>
<feature type="compositionally biased region" description="Polar residues" evidence="1">
    <location>
        <begin position="340"/>
        <end position="350"/>
    </location>
</feature>
<evidence type="ECO:0000256" key="1">
    <source>
        <dbReference type="SAM" id="MobiDB-lite"/>
    </source>
</evidence>
<feature type="domain" description="AB hydrolase-1" evidence="2">
    <location>
        <begin position="58"/>
        <end position="312"/>
    </location>
</feature>
<keyword evidence="4" id="KW-1185">Reference proteome</keyword>
<proteinExistence type="predicted"/>
<comment type="caution">
    <text evidence="3">The sequence shown here is derived from an EMBL/GenBank/DDBJ whole genome shotgun (WGS) entry which is preliminary data.</text>
</comment>
<accession>A0A836GWR9</accession>
<dbReference type="EMBL" id="JAFEUZ010000017">
    <property type="protein sequence ID" value="KAG5481559.1"/>
    <property type="molecule type" value="Genomic_DNA"/>
</dbReference>
<dbReference type="PANTHER" id="PTHR43433:SF7">
    <property type="entry name" value="ALPHA_BETA FOLD FAMILY, PUTATIVE-RELATED"/>
    <property type="match status" value="1"/>
</dbReference>
<dbReference type="KEGG" id="lmat:92515543"/>